<keyword evidence="8" id="KW-1185">Reference proteome</keyword>
<dbReference type="KEGG" id="rlc:K227x_57180"/>
<evidence type="ECO:0000256" key="4">
    <source>
        <dbReference type="ARBA" id="ARBA00023136"/>
    </source>
</evidence>
<dbReference type="AlphaFoldDB" id="A0A517NJI1"/>
<dbReference type="Gene3D" id="1.20.1600.10">
    <property type="entry name" value="Outer membrane efflux proteins (OEP)"/>
    <property type="match status" value="1"/>
</dbReference>
<dbReference type="PANTHER" id="PTHR30026">
    <property type="entry name" value="OUTER MEMBRANE PROTEIN TOLC"/>
    <property type="match status" value="1"/>
</dbReference>
<evidence type="ECO:0000256" key="5">
    <source>
        <dbReference type="ARBA" id="ARBA00023237"/>
    </source>
</evidence>
<dbReference type="RefSeq" id="WP_246146304.1">
    <property type="nucleotide sequence ID" value="NZ_CP036525.1"/>
</dbReference>
<dbReference type="GO" id="GO:0015288">
    <property type="term" value="F:porin activity"/>
    <property type="evidence" value="ECO:0007669"/>
    <property type="project" value="TreeGrafter"/>
</dbReference>
<evidence type="ECO:0000313" key="7">
    <source>
        <dbReference type="EMBL" id="QDT07291.1"/>
    </source>
</evidence>
<dbReference type="GO" id="GO:0009279">
    <property type="term" value="C:cell outer membrane"/>
    <property type="evidence" value="ECO:0007669"/>
    <property type="project" value="UniProtKB-SubCell"/>
</dbReference>
<sequence length="632" mass="69529">MRTFRSGKSNHLATTLTLVVMAIAGTPGCQIPRPSRLWQPKNQSSDWVDHSPADGRDDPAQFAADQASSIATVSHQETSVQRSPPTADEFDQLAAWHLSLDEAIQLALSGSSVIRDHGGRVLAYPDMVRTTLDPALLRSDPNLGIDASLSAFDSQIQSGFVWNGDGNSVNSAFSTGQFGVFSQPETLANLGIGRILHSGTEVSVGAIGGYDQTLAGGLYAAYGAEVRHPLMRGSGREINDIAGPMAKPGLYRGVRIAQIDHQQARLEVELAVSELVRDVSVVYWELFFAYQNLAAKKAAYENARQAWQLEKQRVDEMVSPPDAEALARQQFFSAEAAVRNAICGTAAGQTGVYNVELKLRTLMALPACDDRLIQPIGPPLRAPLRFNWQESDSLAQGNRIEVRKQQAVINKRILEIKAAKNFQRPQLDFIGQYRRLADDPTNDTELFGSALQGWQVGVDYSRPVMNRRENAAVRHAQLQLQRERAIAAEQRRQISAQLRTTFIDLDRAYGTMHSMQQSRDASLIRLTAQSQRHAEGEVPVEDVLEAQIRATKAETESQRSLVDYNLAFIKVHHARGTLLQAMGVGFSEPTIDECRFSLNSASVFSQRENLDNNVTGTRIASPSATQKSSTLR</sequence>
<organism evidence="7 8">
    <name type="scientific">Rubripirellula lacrimiformis</name>
    <dbReference type="NCBI Taxonomy" id="1930273"/>
    <lineage>
        <taxon>Bacteria</taxon>
        <taxon>Pseudomonadati</taxon>
        <taxon>Planctomycetota</taxon>
        <taxon>Planctomycetia</taxon>
        <taxon>Pirellulales</taxon>
        <taxon>Pirellulaceae</taxon>
        <taxon>Rubripirellula</taxon>
    </lineage>
</organism>
<evidence type="ECO:0000256" key="3">
    <source>
        <dbReference type="ARBA" id="ARBA00022692"/>
    </source>
</evidence>
<feature type="compositionally biased region" description="Basic and acidic residues" evidence="6">
    <location>
        <begin position="47"/>
        <end position="57"/>
    </location>
</feature>
<dbReference type="InterPro" id="IPR051906">
    <property type="entry name" value="TolC-like"/>
</dbReference>
<dbReference type="PANTHER" id="PTHR30026:SF23">
    <property type="entry name" value="TO APRF-PUTATIVE OUTER MEMBRANE EFFLUX PROTEIN OR SECRETED ALKALINE PHOSPHATASE-RELATED"/>
    <property type="match status" value="1"/>
</dbReference>
<keyword evidence="2" id="KW-1134">Transmembrane beta strand</keyword>
<feature type="region of interest" description="Disordered" evidence="6">
    <location>
        <begin position="31"/>
        <end position="57"/>
    </location>
</feature>
<dbReference type="GO" id="GO:1990281">
    <property type="term" value="C:efflux pump complex"/>
    <property type="evidence" value="ECO:0007669"/>
    <property type="project" value="TreeGrafter"/>
</dbReference>
<evidence type="ECO:0000313" key="8">
    <source>
        <dbReference type="Proteomes" id="UP000318538"/>
    </source>
</evidence>
<accession>A0A517NJI1</accession>
<protein>
    <submittedName>
        <fullName evidence="7">Outer membrane efflux protein</fullName>
    </submittedName>
</protein>
<keyword evidence="3" id="KW-0812">Transmembrane</keyword>
<dbReference type="Proteomes" id="UP000318538">
    <property type="component" value="Chromosome"/>
</dbReference>
<proteinExistence type="predicted"/>
<comment type="subcellular location">
    <subcellularLocation>
        <location evidence="1">Cell outer membrane</location>
    </subcellularLocation>
</comment>
<keyword evidence="4" id="KW-0472">Membrane</keyword>
<gene>
    <name evidence="7" type="ORF">K227x_57180</name>
</gene>
<name>A0A517NJI1_9BACT</name>
<dbReference type="EMBL" id="CP036525">
    <property type="protein sequence ID" value="QDT07291.1"/>
    <property type="molecule type" value="Genomic_DNA"/>
</dbReference>
<reference evidence="7 8" key="1">
    <citation type="submission" date="2019-02" db="EMBL/GenBank/DDBJ databases">
        <title>Deep-cultivation of Planctomycetes and their phenomic and genomic characterization uncovers novel biology.</title>
        <authorList>
            <person name="Wiegand S."/>
            <person name="Jogler M."/>
            <person name="Boedeker C."/>
            <person name="Pinto D."/>
            <person name="Vollmers J."/>
            <person name="Rivas-Marin E."/>
            <person name="Kohn T."/>
            <person name="Peeters S.H."/>
            <person name="Heuer A."/>
            <person name="Rast P."/>
            <person name="Oberbeckmann S."/>
            <person name="Bunk B."/>
            <person name="Jeske O."/>
            <person name="Meyerdierks A."/>
            <person name="Storesund J.E."/>
            <person name="Kallscheuer N."/>
            <person name="Luecker S."/>
            <person name="Lage O.M."/>
            <person name="Pohl T."/>
            <person name="Merkel B.J."/>
            <person name="Hornburger P."/>
            <person name="Mueller R.-W."/>
            <person name="Bruemmer F."/>
            <person name="Labrenz M."/>
            <person name="Spormann A.M."/>
            <person name="Op den Camp H."/>
            <person name="Overmann J."/>
            <person name="Amann R."/>
            <person name="Jetten M.S.M."/>
            <person name="Mascher T."/>
            <person name="Medema M.H."/>
            <person name="Devos D.P."/>
            <person name="Kaster A.-K."/>
            <person name="Ovreas L."/>
            <person name="Rohde M."/>
            <person name="Galperin M.Y."/>
            <person name="Jogler C."/>
        </authorList>
    </citation>
    <scope>NUCLEOTIDE SEQUENCE [LARGE SCALE GENOMIC DNA]</scope>
    <source>
        <strain evidence="7 8">K22_7</strain>
    </source>
</reference>
<keyword evidence="5" id="KW-0998">Cell outer membrane</keyword>
<dbReference type="SUPFAM" id="SSF56954">
    <property type="entry name" value="Outer membrane efflux proteins (OEP)"/>
    <property type="match status" value="1"/>
</dbReference>
<dbReference type="GO" id="GO:0015562">
    <property type="term" value="F:efflux transmembrane transporter activity"/>
    <property type="evidence" value="ECO:0007669"/>
    <property type="project" value="InterPro"/>
</dbReference>
<evidence type="ECO:0000256" key="1">
    <source>
        <dbReference type="ARBA" id="ARBA00004442"/>
    </source>
</evidence>
<evidence type="ECO:0000256" key="6">
    <source>
        <dbReference type="SAM" id="MobiDB-lite"/>
    </source>
</evidence>
<evidence type="ECO:0000256" key="2">
    <source>
        <dbReference type="ARBA" id="ARBA00022452"/>
    </source>
</evidence>